<reference evidence="1 2" key="1">
    <citation type="journal article" date="2023" name="Plants (Basel)">
        <title>Bridging the Gap: Combining Genomics and Transcriptomics Approaches to Understand Stylosanthes scabra, an Orphan Legume from the Brazilian Caatinga.</title>
        <authorList>
            <person name="Ferreira-Neto J.R.C."/>
            <person name="da Silva M.D."/>
            <person name="Binneck E."/>
            <person name="de Melo N.F."/>
            <person name="da Silva R.H."/>
            <person name="de Melo A.L.T.M."/>
            <person name="Pandolfi V."/>
            <person name="Bustamante F.O."/>
            <person name="Brasileiro-Vidal A.C."/>
            <person name="Benko-Iseppon A.M."/>
        </authorList>
    </citation>
    <scope>NUCLEOTIDE SEQUENCE [LARGE SCALE GENOMIC DNA]</scope>
    <source>
        <tissue evidence="1">Leaves</tissue>
    </source>
</reference>
<dbReference type="EMBL" id="JASCZI010000016">
    <property type="protein sequence ID" value="MED6106745.1"/>
    <property type="molecule type" value="Genomic_DNA"/>
</dbReference>
<sequence>MIIACYWCWIIGSPSLLKSEEARDKTEPPTTPPFLLAGHVVVAGLVLAGHDFACLVVVAVVSSSPFVSPVVSPFVSPVSSSRVRTRVEEAGRVEEFQIT</sequence>
<accession>A0ABU6Q5E1</accession>
<evidence type="ECO:0000313" key="2">
    <source>
        <dbReference type="Proteomes" id="UP001341840"/>
    </source>
</evidence>
<keyword evidence="2" id="KW-1185">Reference proteome</keyword>
<proteinExistence type="predicted"/>
<organism evidence="1 2">
    <name type="scientific">Stylosanthes scabra</name>
    <dbReference type="NCBI Taxonomy" id="79078"/>
    <lineage>
        <taxon>Eukaryota</taxon>
        <taxon>Viridiplantae</taxon>
        <taxon>Streptophyta</taxon>
        <taxon>Embryophyta</taxon>
        <taxon>Tracheophyta</taxon>
        <taxon>Spermatophyta</taxon>
        <taxon>Magnoliopsida</taxon>
        <taxon>eudicotyledons</taxon>
        <taxon>Gunneridae</taxon>
        <taxon>Pentapetalae</taxon>
        <taxon>rosids</taxon>
        <taxon>fabids</taxon>
        <taxon>Fabales</taxon>
        <taxon>Fabaceae</taxon>
        <taxon>Papilionoideae</taxon>
        <taxon>50 kb inversion clade</taxon>
        <taxon>dalbergioids sensu lato</taxon>
        <taxon>Dalbergieae</taxon>
        <taxon>Pterocarpus clade</taxon>
        <taxon>Stylosanthes</taxon>
    </lineage>
</organism>
<comment type="caution">
    <text evidence="1">The sequence shown here is derived from an EMBL/GenBank/DDBJ whole genome shotgun (WGS) entry which is preliminary data.</text>
</comment>
<dbReference type="Proteomes" id="UP001341840">
    <property type="component" value="Unassembled WGS sequence"/>
</dbReference>
<gene>
    <name evidence="1" type="ORF">PIB30_007406</name>
</gene>
<name>A0ABU6Q5E1_9FABA</name>
<evidence type="ECO:0000313" key="1">
    <source>
        <dbReference type="EMBL" id="MED6106745.1"/>
    </source>
</evidence>
<protein>
    <submittedName>
        <fullName evidence="1">Uncharacterized protein</fullName>
    </submittedName>
</protein>